<evidence type="ECO:0000256" key="5">
    <source>
        <dbReference type="ARBA" id="ARBA00022705"/>
    </source>
</evidence>
<dbReference type="SUPFAM" id="SSF52540">
    <property type="entry name" value="P-loop containing nucleoside triphosphate hydrolases"/>
    <property type="match status" value="1"/>
</dbReference>
<dbReference type="PANTHER" id="PTHR11669">
    <property type="entry name" value="REPLICATION FACTOR C / DNA POLYMERASE III GAMMA-TAU SUBUNIT"/>
    <property type="match status" value="1"/>
</dbReference>
<feature type="domain" description="DNA polymerase III delta subunit C-terminal" evidence="8">
    <location>
        <begin position="242"/>
        <end position="328"/>
    </location>
</feature>
<keyword evidence="3 9" id="KW-0808">Transferase</keyword>
<gene>
    <name evidence="9" type="primary">holB</name>
    <name evidence="9" type="ORF">H9659_14490</name>
</gene>
<evidence type="ECO:0000256" key="4">
    <source>
        <dbReference type="ARBA" id="ARBA00022695"/>
    </source>
</evidence>
<dbReference type="Pfam" id="PF13177">
    <property type="entry name" value="DNA_pol3_delta2"/>
    <property type="match status" value="1"/>
</dbReference>
<keyword evidence="4 9" id="KW-0548">Nucleotidyltransferase</keyword>
<dbReference type="InterPro" id="IPR015199">
    <property type="entry name" value="DNA_pol_III_delta_C"/>
</dbReference>
<comment type="catalytic activity">
    <reaction evidence="7">
        <text>DNA(n) + a 2'-deoxyribonucleoside 5'-triphosphate = DNA(n+1) + diphosphate</text>
        <dbReference type="Rhea" id="RHEA:22508"/>
        <dbReference type="Rhea" id="RHEA-COMP:17339"/>
        <dbReference type="Rhea" id="RHEA-COMP:17340"/>
        <dbReference type="ChEBI" id="CHEBI:33019"/>
        <dbReference type="ChEBI" id="CHEBI:61560"/>
        <dbReference type="ChEBI" id="CHEBI:173112"/>
        <dbReference type="EC" id="2.7.7.7"/>
    </reaction>
</comment>
<evidence type="ECO:0000256" key="2">
    <source>
        <dbReference type="ARBA" id="ARBA00014363"/>
    </source>
</evidence>
<dbReference type="NCBIfam" id="TIGR00678">
    <property type="entry name" value="holB"/>
    <property type="match status" value="1"/>
</dbReference>
<evidence type="ECO:0000256" key="3">
    <source>
        <dbReference type="ARBA" id="ARBA00022679"/>
    </source>
</evidence>
<evidence type="ECO:0000256" key="1">
    <source>
        <dbReference type="ARBA" id="ARBA00012417"/>
    </source>
</evidence>
<reference evidence="9 10" key="1">
    <citation type="submission" date="2020-08" db="EMBL/GenBank/DDBJ databases">
        <title>A Genomic Blueprint of the Chicken Gut Microbiome.</title>
        <authorList>
            <person name="Gilroy R."/>
            <person name="Ravi A."/>
            <person name="Getino M."/>
            <person name="Pursley I."/>
            <person name="Horton D.L."/>
            <person name="Alikhan N.-F."/>
            <person name="Baker D."/>
            <person name="Gharbi K."/>
            <person name="Hall N."/>
            <person name="Watson M."/>
            <person name="Adriaenssens E.M."/>
            <person name="Foster-Nyarko E."/>
            <person name="Jarju S."/>
            <person name="Secka A."/>
            <person name="Antonio M."/>
            <person name="Oren A."/>
            <person name="Chaudhuri R."/>
            <person name="La Ragione R.M."/>
            <person name="Hildebrand F."/>
            <person name="Pallen M.J."/>
        </authorList>
    </citation>
    <scope>NUCLEOTIDE SEQUENCE [LARGE SCALE GENOMIC DNA]</scope>
    <source>
        <strain evidence="9 10">Sa3CUA8</strain>
    </source>
</reference>
<evidence type="ECO:0000313" key="10">
    <source>
        <dbReference type="Proteomes" id="UP000659496"/>
    </source>
</evidence>
<name>A0ABR8PMY5_9BACL</name>
<keyword evidence="10" id="KW-1185">Reference proteome</keyword>
<dbReference type="InterPro" id="IPR027417">
    <property type="entry name" value="P-loop_NTPase"/>
</dbReference>
<accession>A0ABR8PMY5</accession>
<protein>
    <recommendedName>
        <fullName evidence="2">DNA polymerase III subunit delta'</fullName>
        <ecNumber evidence="1">2.7.7.7</ecNumber>
    </recommendedName>
</protein>
<dbReference type="EC" id="2.7.7.7" evidence="1"/>
<dbReference type="Gene3D" id="3.40.50.300">
    <property type="entry name" value="P-loop containing nucleotide triphosphate hydrolases"/>
    <property type="match status" value="1"/>
</dbReference>
<keyword evidence="6" id="KW-0239">DNA-directed DNA polymerase</keyword>
<organism evidence="9 10">
    <name type="scientific">Sporosarcina gallistercoris</name>
    <dbReference type="NCBI Taxonomy" id="2762245"/>
    <lineage>
        <taxon>Bacteria</taxon>
        <taxon>Bacillati</taxon>
        <taxon>Bacillota</taxon>
        <taxon>Bacilli</taxon>
        <taxon>Bacillales</taxon>
        <taxon>Caryophanaceae</taxon>
        <taxon>Sporosarcina</taxon>
    </lineage>
</organism>
<dbReference type="Proteomes" id="UP000659496">
    <property type="component" value="Unassembled WGS sequence"/>
</dbReference>
<dbReference type="EMBL" id="JACSQY010000014">
    <property type="protein sequence ID" value="MBD7909543.1"/>
    <property type="molecule type" value="Genomic_DNA"/>
</dbReference>
<dbReference type="InterPro" id="IPR050238">
    <property type="entry name" value="DNA_Rep/Repair_Clamp_Loader"/>
</dbReference>
<evidence type="ECO:0000256" key="7">
    <source>
        <dbReference type="ARBA" id="ARBA00049244"/>
    </source>
</evidence>
<sequence length="335" mass="37039">MDNQLSSRIAAEQPAVAARFSAAYRNHRIGHAYIFDGEKGIGKHQAALYFSQLLLCEQPKENVPCGTCSACKRVASGNHPNILTIEPDGQDIKKDQMAGLLSVMTKKGYEGGRRIYMIGQAHRMNTAAANALLKFLEEPEGDVTALLLTDAYHMVLPTIQSRCQRISFLPPHREQLLAALKAEGISPSLAATVTALTADSSRAAELASDEQFVSLRKTVVKLVQAIDHHVSDALLLIQSDWAPFLKEKEDTEMGLDLLLYMYRDIVAKKAGLSATPAYPDLDEFITSLAMKMTYDQLSSILESVLQAKKQLHRNMHRTLLMEQLVLSMQEGLFVV</sequence>
<keyword evidence="5" id="KW-0235">DNA replication</keyword>
<comment type="caution">
    <text evidence="9">The sequence shown here is derived from an EMBL/GenBank/DDBJ whole genome shotgun (WGS) entry which is preliminary data.</text>
</comment>
<evidence type="ECO:0000259" key="8">
    <source>
        <dbReference type="Pfam" id="PF09115"/>
    </source>
</evidence>
<evidence type="ECO:0000313" key="9">
    <source>
        <dbReference type="EMBL" id="MBD7909543.1"/>
    </source>
</evidence>
<evidence type="ECO:0000256" key="6">
    <source>
        <dbReference type="ARBA" id="ARBA00022932"/>
    </source>
</evidence>
<dbReference type="GO" id="GO:0003887">
    <property type="term" value="F:DNA-directed DNA polymerase activity"/>
    <property type="evidence" value="ECO:0007669"/>
    <property type="project" value="UniProtKB-EC"/>
</dbReference>
<dbReference type="PANTHER" id="PTHR11669:SF8">
    <property type="entry name" value="DNA POLYMERASE III SUBUNIT DELTA"/>
    <property type="match status" value="1"/>
</dbReference>
<dbReference type="Pfam" id="PF09115">
    <property type="entry name" value="DNApol3-delta_C"/>
    <property type="match status" value="1"/>
</dbReference>
<dbReference type="InterPro" id="IPR004622">
    <property type="entry name" value="DNA_pol_HolB"/>
</dbReference>
<dbReference type="RefSeq" id="WP_191691855.1">
    <property type="nucleotide sequence ID" value="NZ_JACSQY010000014.1"/>
</dbReference>
<proteinExistence type="predicted"/>